<evidence type="ECO:0000313" key="3">
    <source>
        <dbReference type="Proteomes" id="UP000178930"/>
    </source>
</evidence>
<evidence type="ECO:0000313" key="2">
    <source>
        <dbReference type="EMBL" id="OGY45094.1"/>
    </source>
</evidence>
<dbReference type="Proteomes" id="UP000178930">
    <property type="component" value="Unassembled WGS sequence"/>
</dbReference>
<dbReference type="InterPro" id="IPR043993">
    <property type="entry name" value="T4SS_pilin"/>
</dbReference>
<reference evidence="2 3" key="1">
    <citation type="journal article" date="2016" name="Nat. Commun.">
        <title>Thousands of microbial genomes shed light on interconnected biogeochemical processes in an aquifer system.</title>
        <authorList>
            <person name="Anantharaman K."/>
            <person name="Brown C.T."/>
            <person name="Hug L.A."/>
            <person name="Sharon I."/>
            <person name="Castelle C.J."/>
            <person name="Probst A.J."/>
            <person name="Thomas B.C."/>
            <person name="Singh A."/>
            <person name="Wilkins M.J."/>
            <person name="Karaoz U."/>
            <person name="Brodie E.L."/>
            <person name="Williams K.H."/>
            <person name="Hubbard S.S."/>
            <person name="Banfield J.F."/>
        </authorList>
    </citation>
    <scope>NUCLEOTIDE SEQUENCE [LARGE SCALE GENOMIC DNA]</scope>
</reference>
<comment type="caution">
    <text evidence="2">The sequence shown here is derived from an EMBL/GenBank/DDBJ whole genome shotgun (WGS) entry which is preliminary data.</text>
</comment>
<name>A0A1G1XYT7_9BACT</name>
<feature type="transmembrane region" description="Helical" evidence="1">
    <location>
        <begin position="106"/>
        <end position="124"/>
    </location>
</feature>
<organism evidence="2 3">
    <name type="scientific">Candidatus Buchananbacteria bacterium RIFCSPHIGHO2_01_FULL_39_14</name>
    <dbReference type="NCBI Taxonomy" id="1797532"/>
    <lineage>
        <taxon>Bacteria</taxon>
        <taxon>Candidatus Buchananiibacteriota</taxon>
    </lineage>
</organism>
<keyword evidence="1" id="KW-0472">Membrane</keyword>
<dbReference type="EMBL" id="MHIB01000005">
    <property type="protein sequence ID" value="OGY45094.1"/>
    <property type="molecule type" value="Genomic_DNA"/>
</dbReference>
<protein>
    <recommendedName>
        <fullName evidence="4">SbsA Ig-like domain-containing protein</fullName>
    </recommendedName>
</protein>
<dbReference type="Pfam" id="PF18895">
    <property type="entry name" value="T4SS_pilin"/>
    <property type="match status" value="1"/>
</dbReference>
<sequence length="1009" mass="108878">MENFSKTKSFPQFSNWQLTTGVLTLVVLFLVLASPVFALDTGLEFGRLTGLSSQDIRITIMKIIRVILGLVGLTAIIIIMYGGYVWMTSGGNAEKVDTAKRILRNAVIGLIIIFSAFAIVSFIIRQLEFALGIRGGGGGQPGACENCGHLGAGIIERVYPEPGARNVVRNTNIMVTFKVNMKPDTIIKPDESNPGCASLPCAGQLDSNNVKIYRVNDTETGKLNDNQVTAATQDGKTFVFTPLDYLGDGLNSYWYAVKLTNGIKKDNNQSAFPGFNNFFLWRFEVGTKLDLDPVETSNVFPQPDNESDTYTISPAVKAAGLITVLAPPAEAEAADVTEETNEGSAPPLLPVTPTYTCANDYFVCVSSSNGTNFTISPKDEAATNCNALTIANSGFNETAIITGAKTLNIGCGLTLSFDGEFSGGVDQWHFKVQAAKTADTLRVDNKVYIFGNEADQINSSDNLAQTTANIAEKISSDNSSLRVEVTPSDIISGTTINLEAKTAGAVGNNITLLASNGWANISPFAGGRDRSIGRQINNLADKARNAAIVIDFNETINPLNISQAITVYYDSNLGVGETWTLVPGQFFVSNQYQTVEFLSNQVCEVNGSAVTNSCGDPIFCLPVNKRGTCSVTIDQQCDINADCPSGETCGNDEYQATHYRVIIKAGLLEECTSDADCTDPNFKQCIDSPGTDTAKICSRKDDNTGNHYPRARTAALGITDAANNSFNGNFNTYTSLGNQIYGKAEGPGYLININEVGNQSGWEAYNWNLNPPQDDKGDDLIWTFYINQEIDLSPSDISEISPDVSSLNNSLTEPIAATFNELMLTSSLKPGSNYRDGQCFCDPASDATNNCPTGQVCDPVFNRCKAESGQPPYCLENSECPNNDGKPDNDPKAKQCLNKKYVSLVDRSTTPVGWWITKDNLDVLPKDNFADLTQGKLRHTIFAEVTNYGAEFGSGIKDVYQNCFLPSEGPRSDNTNNGSCNTTAAEPYCCNGVAMNQTEWQGSACFTGY</sequence>
<proteinExistence type="predicted"/>
<keyword evidence="1" id="KW-0812">Transmembrane</keyword>
<feature type="transmembrane region" description="Helical" evidence="1">
    <location>
        <begin position="62"/>
        <end position="86"/>
    </location>
</feature>
<keyword evidence="1" id="KW-1133">Transmembrane helix</keyword>
<accession>A0A1G1XYT7</accession>
<evidence type="ECO:0008006" key="4">
    <source>
        <dbReference type="Google" id="ProtNLM"/>
    </source>
</evidence>
<evidence type="ECO:0000256" key="1">
    <source>
        <dbReference type="SAM" id="Phobius"/>
    </source>
</evidence>
<dbReference type="STRING" id="1797532.A2729_05400"/>
<dbReference type="AlphaFoldDB" id="A0A1G1XYT7"/>
<gene>
    <name evidence="2" type="ORF">A2729_05400</name>
</gene>